<protein>
    <submittedName>
        <fullName evidence="4">FAD-binding domain-containing protein</fullName>
    </submittedName>
</protein>
<dbReference type="SUPFAM" id="SSF56176">
    <property type="entry name" value="FAD-binding/transporter-associated domain-like"/>
    <property type="match status" value="1"/>
</dbReference>
<dbReference type="Proteomes" id="UP000800041">
    <property type="component" value="Unassembled WGS sequence"/>
</dbReference>
<evidence type="ECO:0000256" key="2">
    <source>
        <dbReference type="ARBA" id="ARBA00023002"/>
    </source>
</evidence>
<dbReference type="InterPro" id="IPR016169">
    <property type="entry name" value="FAD-bd_PCMH_sub2"/>
</dbReference>
<sequence>MFRRVLHIQSLLAYPSFSLSQDDYAWSSLNQSVNGRLHRATPFALPCFSSYNGQTQTPDLGRCSEIQSDYPSPTVRVDIPGAFMNSQSEICLSQSSNQCLLDGTNPWAPLATNASCLQGSVSDYYVQVIAHSDVVAAGHDYVTRSSLRDSLSLWTHHLQSISYSPFYLPHGCSSDAHSALTIGPGVSLDEAYAFADTRNVTYISGYASTVAAAGGWLLSGGHSVLSPVLGLGVDRAIEFKIVTPDGLLRIANACQNSDLFWALRGGGGGFGVVLESTSIVEPRMPVAVASITVPASTPETTHSWLELLVTESLRWGLDDWGGHLTSTTLIHMNPLLDLSAATASMNSATSFALVHNGSSVIEVLPSWYEVYEKYVIPSQRDVGAIRLLNSRLIRTAMFESPEGRAKIMEYLDLLTEMKLEPYIPVSTPLLYRNSRADLKAATSVTPAWRNTLWHLSTNMAIAWNSSYAERLQAIVGFTNLTRTLHELAPDSGAYSAESNPFTEDWKRDYWGEENYARLLEVKRKYDPDGLMGCWKCVGYGQTLGGCGRI</sequence>
<feature type="domain" description="FAD-binding PCMH-type" evidence="3">
    <location>
        <begin position="100"/>
        <end position="283"/>
    </location>
</feature>
<dbReference type="Pfam" id="PF01565">
    <property type="entry name" value="FAD_binding_4"/>
    <property type="match status" value="1"/>
</dbReference>
<dbReference type="AlphaFoldDB" id="A0A6G1H2U6"/>
<reference evidence="4" key="1">
    <citation type="journal article" date="2020" name="Stud. Mycol.">
        <title>101 Dothideomycetes genomes: a test case for predicting lifestyles and emergence of pathogens.</title>
        <authorList>
            <person name="Haridas S."/>
            <person name="Albert R."/>
            <person name="Binder M."/>
            <person name="Bloem J."/>
            <person name="Labutti K."/>
            <person name="Salamov A."/>
            <person name="Andreopoulos B."/>
            <person name="Baker S."/>
            <person name="Barry K."/>
            <person name="Bills G."/>
            <person name="Bluhm B."/>
            <person name="Cannon C."/>
            <person name="Castanera R."/>
            <person name="Culley D."/>
            <person name="Daum C."/>
            <person name="Ezra D."/>
            <person name="Gonzalez J."/>
            <person name="Henrissat B."/>
            <person name="Kuo A."/>
            <person name="Liang C."/>
            <person name="Lipzen A."/>
            <person name="Lutzoni F."/>
            <person name="Magnuson J."/>
            <person name="Mondo S."/>
            <person name="Nolan M."/>
            <person name="Ohm R."/>
            <person name="Pangilinan J."/>
            <person name="Park H.-J."/>
            <person name="Ramirez L."/>
            <person name="Alfaro M."/>
            <person name="Sun H."/>
            <person name="Tritt A."/>
            <person name="Yoshinaga Y."/>
            <person name="Zwiers L.-H."/>
            <person name="Turgeon B."/>
            <person name="Goodwin S."/>
            <person name="Spatafora J."/>
            <person name="Crous P."/>
            <person name="Grigoriev I."/>
        </authorList>
    </citation>
    <scope>NUCLEOTIDE SEQUENCE</scope>
    <source>
        <strain evidence="4">CBS 113979</strain>
    </source>
</reference>
<evidence type="ECO:0000256" key="1">
    <source>
        <dbReference type="ARBA" id="ARBA00005466"/>
    </source>
</evidence>
<dbReference type="PANTHER" id="PTHR13878:SF91">
    <property type="entry name" value="FAD BINDING DOMAIN PROTEIN (AFU_ORTHOLOGUE AFUA_6G12070)-RELATED"/>
    <property type="match status" value="1"/>
</dbReference>
<name>A0A6G1H2U6_9PEZI</name>
<dbReference type="Pfam" id="PF08031">
    <property type="entry name" value="BBE"/>
    <property type="match status" value="1"/>
</dbReference>
<dbReference type="InterPro" id="IPR016166">
    <property type="entry name" value="FAD-bd_PCMH"/>
</dbReference>
<evidence type="ECO:0000313" key="4">
    <source>
        <dbReference type="EMBL" id="KAF1987495.1"/>
    </source>
</evidence>
<evidence type="ECO:0000313" key="5">
    <source>
        <dbReference type="Proteomes" id="UP000800041"/>
    </source>
</evidence>
<organism evidence="4 5">
    <name type="scientific">Aulographum hederae CBS 113979</name>
    <dbReference type="NCBI Taxonomy" id="1176131"/>
    <lineage>
        <taxon>Eukaryota</taxon>
        <taxon>Fungi</taxon>
        <taxon>Dikarya</taxon>
        <taxon>Ascomycota</taxon>
        <taxon>Pezizomycotina</taxon>
        <taxon>Dothideomycetes</taxon>
        <taxon>Pleosporomycetidae</taxon>
        <taxon>Aulographales</taxon>
        <taxon>Aulographaceae</taxon>
    </lineage>
</organism>
<keyword evidence="5" id="KW-1185">Reference proteome</keyword>
<dbReference type="InterPro" id="IPR012951">
    <property type="entry name" value="BBE"/>
</dbReference>
<comment type="similarity">
    <text evidence="1">Belongs to the oxygen-dependent FAD-linked oxidoreductase family.</text>
</comment>
<dbReference type="InterPro" id="IPR036318">
    <property type="entry name" value="FAD-bd_PCMH-like_sf"/>
</dbReference>
<dbReference type="EMBL" id="ML977152">
    <property type="protein sequence ID" value="KAF1987495.1"/>
    <property type="molecule type" value="Genomic_DNA"/>
</dbReference>
<dbReference type="PANTHER" id="PTHR13878">
    <property type="entry name" value="GULONOLACTONE OXIDASE"/>
    <property type="match status" value="1"/>
</dbReference>
<dbReference type="InterPro" id="IPR006094">
    <property type="entry name" value="Oxid_FAD_bind_N"/>
</dbReference>
<proteinExistence type="inferred from homology"/>
<accession>A0A6G1H2U6</accession>
<dbReference type="PROSITE" id="PS51387">
    <property type="entry name" value="FAD_PCMH"/>
    <property type="match status" value="1"/>
</dbReference>
<dbReference type="InterPro" id="IPR050432">
    <property type="entry name" value="FAD-linked_Oxidoreductases_BP"/>
</dbReference>
<evidence type="ECO:0000259" key="3">
    <source>
        <dbReference type="PROSITE" id="PS51387"/>
    </source>
</evidence>
<gene>
    <name evidence="4" type="ORF">K402DRAFT_412126</name>
</gene>
<dbReference type="OrthoDB" id="9983560at2759"/>
<keyword evidence="2" id="KW-0560">Oxidoreductase</keyword>
<dbReference type="GO" id="GO:0071949">
    <property type="term" value="F:FAD binding"/>
    <property type="evidence" value="ECO:0007669"/>
    <property type="project" value="InterPro"/>
</dbReference>
<dbReference type="GO" id="GO:0016491">
    <property type="term" value="F:oxidoreductase activity"/>
    <property type="evidence" value="ECO:0007669"/>
    <property type="project" value="UniProtKB-KW"/>
</dbReference>
<dbReference type="Gene3D" id="3.30.465.10">
    <property type="match status" value="2"/>
</dbReference>